<proteinExistence type="predicted"/>
<dbReference type="EMBL" id="JAVRIE010000001">
    <property type="protein sequence ID" value="MDT0580997.1"/>
    <property type="molecule type" value="Genomic_DNA"/>
</dbReference>
<dbReference type="GO" id="GO:0006571">
    <property type="term" value="P:tyrosine biosynthetic process"/>
    <property type="evidence" value="ECO:0007669"/>
    <property type="project" value="UniProtKB-KW"/>
</dbReference>
<keyword evidence="2" id="KW-0827">Tyrosine biosynthesis</keyword>
<dbReference type="Pfam" id="PF02153">
    <property type="entry name" value="PDH_N"/>
    <property type="match status" value="1"/>
</dbReference>
<comment type="pathway">
    <text evidence="2">Amino-acid biosynthesis; L-tyrosine biosynthesis; (4-hydroxyphenyl)pyruvate from prephenate (NAD(+) route): step 1/1.</text>
</comment>
<dbReference type="GO" id="GO:0005737">
    <property type="term" value="C:cytoplasm"/>
    <property type="evidence" value="ECO:0007669"/>
    <property type="project" value="UniProtKB-SubCell"/>
</dbReference>
<gene>
    <name evidence="6" type="primary">tyrA</name>
    <name evidence="6" type="ORF">RM544_00425</name>
</gene>
<dbReference type="InterPro" id="IPR008927">
    <property type="entry name" value="6-PGluconate_DH-like_C_sf"/>
</dbReference>
<keyword evidence="2" id="KW-0520">NAD</keyword>
<dbReference type="InterPro" id="IPR002701">
    <property type="entry name" value="CM_II_prokaryot"/>
</dbReference>
<dbReference type="InterPro" id="IPR036979">
    <property type="entry name" value="CM_dom_sf"/>
</dbReference>
<dbReference type="NCBIfam" id="TIGR01799">
    <property type="entry name" value="CM_T"/>
    <property type="match status" value="1"/>
</dbReference>
<dbReference type="InterPro" id="IPR003099">
    <property type="entry name" value="Prephen_DH"/>
</dbReference>
<dbReference type="SMART" id="SM00830">
    <property type="entry name" value="CM_2"/>
    <property type="match status" value="1"/>
</dbReference>
<dbReference type="Proteomes" id="UP001249020">
    <property type="component" value="Unassembled WGS sequence"/>
</dbReference>
<dbReference type="Gene3D" id="1.10.3660.10">
    <property type="entry name" value="6-phosphogluconate dehydrogenase C-terminal like domain"/>
    <property type="match status" value="1"/>
</dbReference>
<keyword evidence="3" id="KW-0175">Coiled coil</keyword>
<dbReference type="InterPro" id="IPR011277">
    <property type="entry name" value="CM_T"/>
</dbReference>
<dbReference type="Pfam" id="PF01817">
    <property type="entry name" value="CM_2"/>
    <property type="match status" value="1"/>
</dbReference>
<dbReference type="InterPro" id="IPR036263">
    <property type="entry name" value="Chorismate_II_sf"/>
</dbReference>
<dbReference type="PROSITE" id="PS51168">
    <property type="entry name" value="CHORISMATE_MUT_2"/>
    <property type="match status" value="1"/>
</dbReference>
<dbReference type="InterPro" id="IPR046825">
    <property type="entry name" value="PDH_C"/>
</dbReference>
<name>A0AAW8QVI8_9ALTE</name>
<evidence type="ECO:0000256" key="2">
    <source>
        <dbReference type="PIRNR" id="PIRNR001499"/>
    </source>
</evidence>
<evidence type="ECO:0000256" key="1">
    <source>
        <dbReference type="ARBA" id="ARBA00023002"/>
    </source>
</evidence>
<dbReference type="PROSITE" id="PS51176">
    <property type="entry name" value="PDH_ADH"/>
    <property type="match status" value="1"/>
</dbReference>
<dbReference type="Gene3D" id="1.20.59.10">
    <property type="entry name" value="Chorismate mutase"/>
    <property type="match status" value="1"/>
</dbReference>
<dbReference type="GO" id="GO:0004665">
    <property type="term" value="F:prephenate dehydrogenase (NADP+) activity"/>
    <property type="evidence" value="ECO:0007669"/>
    <property type="project" value="InterPro"/>
</dbReference>
<evidence type="ECO:0000259" key="4">
    <source>
        <dbReference type="PROSITE" id="PS51168"/>
    </source>
</evidence>
<dbReference type="InterPro" id="IPR036291">
    <property type="entry name" value="NAD(P)-bd_dom_sf"/>
</dbReference>
<keyword evidence="1 2" id="KW-0560">Oxidoreductase</keyword>
<dbReference type="RefSeq" id="WP_311359812.1">
    <property type="nucleotide sequence ID" value="NZ_JAVRIE010000001.1"/>
</dbReference>
<keyword evidence="7" id="KW-1185">Reference proteome</keyword>
<dbReference type="SUPFAM" id="SSF51735">
    <property type="entry name" value="NAD(P)-binding Rossmann-fold domains"/>
    <property type="match status" value="1"/>
</dbReference>
<evidence type="ECO:0000256" key="3">
    <source>
        <dbReference type="SAM" id="Coils"/>
    </source>
</evidence>
<organism evidence="6 7">
    <name type="scientific">Brumicola blandensis</name>
    <dbReference type="NCBI Taxonomy" id="3075611"/>
    <lineage>
        <taxon>Bacteria</taxon>
        <taxon>Pseudomonadati</taxon>
        <taxon>Pseudomonadota</taxon>
        <taxon>Gammaproteobacteria</taxon>
        <taxon>Alteromonadales</taxon>
        <taxon>Alteromonadaceae</taxon>
        <taxon>Brumicola</taxon>
    </lineage>
</organism>
<comment type="caution">
    <text evidence="6">The sequence shown here is derived from an EMBL/GenBank/DDBJ whole genome shotgun (WGS) entry which is preliminary data.</text>
</comment>
<dbReference type="Pfam" id="PF20463">
    <property type="entry name" value="PDH_C"/>
    <property type="match status" value="1"/>
</dbReference>
<comment type="subcellular location">
    <subcellularLocation>
        <location evidence="2">Cytoplasm</location>
    </subcellularLocation>
</comment>
<keyword evidence="2 6" id="KW-0413">Isomerase</keyword>
<dbReference type="GO" id="GO:0008977">
    <property type="term" value="F:prephenate dehydrogenase (NAD+) activity"/>
    <property type="evidence" value="ECO:0007669"/>
    <property type="project" value="InterPro"/>
</dbReference>
<dbReference type="InterPro" id="IPR050812">
    <property type="entry name" value="Preph/Arog_dehydrog"/>
</dbReference>
<dbReference type="NCBIfam" id="NF008400">
    <property type="entry name" value="PRK11199.1"/>
    <property type="match status" value="1"/>
</dbReference>
<dbReference type="PANTHER" id="PTHR21363:SF0">
    <property type="entry name" value="PREPHENATE DEHYDROGENASE [NADP(+)]"/>
    <property type="match status" value="1"/>
</dbReference>
<keyword evidence="2" id="KW-0028">Amino-acid biosynthesis</keyword>
<dbReference type="SUPFAM" id="SSF48179">
    <property type="entry name" value="6-phosphogluconate dehydrogenase C-terminal domain-like"/>
    <property type="match status" value="1"/>
</dbReference>
<evidence type="ECO:0000259" key="5">
    <source>
        <dbReference type="PROSITE" id="PS51176"/>
    </source>
</evidence>
<protein>
    <recommendedName>
        <fullName evidence="2">T-protein</fullName>
    </recommendedName>
</protein>
<dbReference type="GO" id="GO:0046417">
    <property type="term" value="P:chorismate metabolic process"/>
    <property type="evidence" value="ECO:0007669"/>
    <property type="project" value="InterPro"/>
</dbReference>
<dbReference type="GO" id="GO:0004106">
    <property type="term" value="F:chorismate mutase activity"/>
    <property type="evidence" value="ECO:0007669"/>
    <property type="project" value="InterPro"/>
</dbReference>
<keyword evidence="2" id="KW-0057">Aromatic amino acid biosynthesis</keyword>
<keyword evidence="2" id="KW-0963">Cytoplasm</keyword>
<dbReference type="SUPFAM" id="SSF48600">
    <property type="entry name" value="Chorismate mutase II"/>
    <property type="match status" value="1"/>
</dbReference>
<sequence>MSESDKKLGQLRNSIDEIDSELIELLKRRNALTSQVGELKSQTGMPIYVPSREAEMIAARRQEAEQKSVSADLVEDVLRRVIRESYRSQHANYLCINPDIQKVVVIGGAGALGKVFVDLFRQSDYVVEVMEKDDWQRADAIFKNADLVLVAVPIKLTIGVIEKLNALPKQCILADITSVKDEPLQAMLNAHAGPVVGLHPMFGPDTPGMIKQVVVVCDGRMSDNYEWLLEQMRTWGAVLHRSSSQSHDSAMAFIQVMRHFSTFVYGQHLKEEDPNLQELLMFSSPIYRLELAMVGRLFAQEPVLYADIIFNKEEGLALLKRFHTRFGEALKLVETHDKQAFIQQFNETKEWFGDYAKQCLMDSKQLLLSADDSQLLRKT</sequence>
<dbReference type="Gene3D" id="3.40.50.720">
    <property type="entry name" value="NAD(P)-binding Rossmann-like Domain"/>
    <property type="match status" value="1"/>
</dbReference>
<dbReference type="InterPro" id="IPR008244">
    <property type="entry name" value="Chor_mut/prephenate_DH_T"/>
</dbReference>
<evidence type="ECO:0000313" key="6">
    <source>
        <dbReference type="EMBL" id="MDT0580997.1"/>
    </source>
</evidence>
<dbReference type="PANTHER" id="PTHR21363">
    <property type="entry name" value="PREPHENATE DEHYDROGENASE"/>
    <property type="match status" value="1"/>
</dbReference>
<reference evidence="6 7" key="1">
    <citation type="submission" date="2023-09" db="EMBL/GenBank/DDBJ databases">
        <authorList>
            <person name="Rey-Velasco X."/>
        </authorList>
    </citation>
    <scope>NUCLEOTIDE SEQUENCE [LARGE SCALE GENOMIC DNA]</scope>
    <source>
        <strain evidence="6 7">W409</strain>
    </source>
</reference>
<dbReference type="GO" id="GO:0070403">
    <property type="term" value="F:NAD+ binding"/>
    <property type="evidence" value="ECO:0007669"/>
    <property type="project" value="InterPro"/>
</dbReference>
<comment type="pathway">
    <text evidence="2">Metabolic intermediate biosynthesis; prephenate biosynthesis; prephenate from chorismate: step 1/1.</text>
</comment>
<feature type="domain" description="Chorismate mutase" evidence="4">
    <location>
        <begin position="2"/>
        <end position="93"/>
    </location>
</feature>
<feature type="coiled-coil region" evidence="3">
    <location>
        <begin position="8"/>
        <end position="42"/>
    </location>
</feature>
<evidence type="ECO:0000313" key="7">
    <source>
        <dbReference type="Proteomes" id="UP001249020"/>
    </source>
</evidence>
<feature type="domain" description="Prephenate/arogenate dehydrogenase" evidence="5">
    <location>
        <begin position="101"/>
        <end position="363"/>
    </location>
</feature>
<dbReference type="PIRSF" id="PIRSF001499">
    <property type="entry name" value="Chor_mut_pdh_Tpr"/>
    <property type="match status" value="1"/>
</dbReference>
<accession>A0AAW8QVI8</accession>
<dbReference type="AlphaFoldDB" id="A0AAW8QVI8"/>
<dbReference type="InterPro" id="IPR046826">
    <property type="entry name" value="PDH_N"/>
</dbReference>